<feature type="transmembrane region" description="Helical" evidence="10">
    <location>
        <begin position="6"/>
        <end position="25"/>
    </location>
</feature>
<evidence type="ECO:0000256" key="2">
    <source>
        <dbReference type="ARBA" id="ARBA00022448"/>
    </source>
</evidence>
<evidence type="ECO:0000256" key="3">
    <source>
        <dbReference type="ARBA" id="ARBA00022449"/>
    </source>
</evidence>
<dbReference type="Pfam" id="PF00999">
    <property type="entry name" value="Na_H_Exchanger"/>
    <property type="match status" value="1"/>
</dbReference>
<name>A0ABX7BCR5_9PROT</name>
<feature type="transmembrane region" description="Helical" evidence="10">
    <location>
        <begin position="380"/>
        <end position="404"/>
    </location>
</feature>
<evidence type="ECO:0000256" key="6">
    <source>
        <dbReference type="ARBA" id="ARBA00022989"/>
    </source>
</evidence>
<feature type="transmembrane region" description="Helical" evidence="10">
    <location>
        <begin position="245"/>
        <end position="268"/>
    </location>
</feature>
<feature type="region of interest" description="Disordered" evidence="9">
    <location>
        <begin position="415"/>
        <end position="458"/>
    </location>
</feature>
<evidence type="ECO:0000259" key="11">
    <source>
        <dbReference type="Pfam" id="PF00999"/>
    </source>
</evidence>
<keyword evidence="7" id="KW-0406">Ion transport</keyword>
<dbReference type="Gene3D" id="1.20.1530.20">
    <property type="match status" value="1"/>
</dbReference>
<evidence type="ECO:0000313" key="13">
    <source>
        <dbReference type="Proteomes" id="UP000595197"/>
    </source>
</evidence>
<evidence type="ECO:0000256" key="5">
    <source>
        <dbReference type="ARBA" id="ARBA00022692"/>
    </source>
</evidence>
<proteinExistence type="predicted"/>
<protein>
    <submittedName>
        <fullName evidence="12">Sodium:proton antiporter</fullName>
    </submittedName>
</protein>
<keyword evidence="13" id="KW-1185">Reference proteome</keyword>
<dbReference type="EMBL" id="CP067420">
    <property type="protein sequence ID" value="QQP92171.1"/>
    <property type="molecule type" value="Genomic_DNA"/>
</dbReference>
<dbReference type="InterPro" id="IPR038770">
    <property type="entry name" value="Na+/solute_symporter_sf"/>
</dbReference>
<comment type="subcellular location">
    <subcellularLocation>
        <location evidence="1">Cell membrane</location>
        <topology evidence="1">Multi-pass membrane protein</topology>
    </subcellularLocation>
</comment>
<gene>
    <name evidence="12" type="ORF">IGS68_13630</name>
</gene>
<evidence type="ECO:0000256" key="4">
    <source>
        <dbReference type="ARBA" id="ARBA00022475"/>
    </source>
</evidence>
<feature type="domain" description="Cation/H+ exchanger transmembrane" evidence="11">
    <location>
        <begin position="25"/>
        <end position="405"/>
    </location>
</feature>
<evidence type="ECO:0000256" key="8">
    <source>
        <dbReference type="ARBA" id="ARBA00023136"/>
    </source>
</evidence>
<organism evidence="12 13">
    <name type="scientific">Skermanella cutis</name>
    <dbReference type="NCBI Taxonomy" id="2775420"/>
    <lineage>
        <taxon>Bacteria</taxon>
        <taxon>Pseudomonadati</taxon>
        <taxon>Pseudomonadota</taxon>
        <taxon>Alphaproteobacteria</taxon>
        <taxon>Rhodospirillales</taxon>
        <taxon>Azospirillaceae</taxon>
        <taxon>Skermanella</taxon>
    </lineage>
</organism>
<feature type="transmembrane region" description="Helical" evidence="10">
    <location>
        <begin position="319"/>
        <end position="339"/>
    </location>
</feature>
<keyword evidence="4" id="KW-1003">Cell membrane</keyword>
<feature type="transmembrane region" description="Helical" evidence="10">
    <location>
        <begin position="175"/>
        <end position="195"/>
    </location>
</feature>
<dbReference type="InterPro" id="IPR006153">
    <property type="entry name" value="Cation/H_exchanger_TM"/>
</dbReference>
<evidence type="ECO:0000313" key="12">
    <source>
        <dbReference type="EMBL" id="QQP92171.1"/>
    </source>
</evidence>
<reference evidence="12" key="1">
    <citation type="submission" date="2021-02" db="EMBL/GenBank/DDBJ databases">
        <title>Skermanella TT6 skin isolate.</title>
        <authorList>
            <person name="Lee K."/>
            <person name="Ganzorig M."/>
        </authorList>
    </citation>
    <scope>NUCLEOTIDE SEQUENCE</scope>
    <source>
        <strain evidence="12">TT6</strain>
    </source>
</reference>
<evidence type="ECO:0000256" key="9">
    <source>
        <dbReference type="SAM" id="MobiDB-lite"/>
    </source>
</evidence>
<dbReference type="PANTHER" id="PTHR32507:SF8">
    <property type="entry name" value="CNH1P"/>
    <property type="match status" value="1"/>
</dbReference>
<evidence type="ECO:0000256" key="10">
    <source>
        <dbReference type="SAM" id="Phobius"/>
    </source>
</evidence>
<keyword evidence="6 10" id="KW-1133">Transmembrane helix</keyword>
<keyword evidence="5 10" id="KW-0812">Transmembrane</keyword>
<keyword evidence="3" id="KW-0050">Antiport</keyword>
<feature type="transmembrane region" description="Helical" evidence="10">
    <location>
        <begin position="61"/>
        <end position="81"/>
    </location>
</feature>
<dbReference type="PANTHER" id="PTHR32507">
    <property type="entry name" value="NA(+)/H(+) ANTIPORTER 1"/>
    <property type="match status" value="1"/>
</dbReference>
<evidence type="ECO:0000256" key="1">
    <source>
        <dbReference type="ARBA" id="ARBA00004651"/>
    </source>
</evidence>
<accession>A0ABX7BCR5</accession>
<dbReference type="RefSeq" id="WP_201080815.1">
    <property type="nucleotide sequence ID" value="NZ_CP067420.1"/>
</dbReference>
<feature type="compositionally biased region" description="Basic and acidic residues" evidence="9">
    <location>
        <begin position="441"/>
        <end position="458"/>
    </location>
</feature>
<dbReference type="Proteomes" id="UP000595197">
    <property type="component" value="Chromosome"/>
</dbReference>
<evidence type="ECO:0000256" key="7">
    <source>
        <dbReference type="ARBA" id="ARBA00023065"/>
    </source>
</evidence>
<feature type="transmembrane region" description="Helical" evidence="10">
    <location>
        <begin position="32"/>
        <end position="49"/>
    </location>
</feature>
<feature type="transmembrane region" description="Helical" evidence="10">
    <location>
        <begin position="93"/>
        <end position="116"/>
    </location>
</feature>
<keyword evidence="8 10" id="KW-0472">Membrane</keyword>
<feature type="transmembrane region" description="Helical" evidence="10">
    <location>
        <begin position="294"/>
        <end position="313"/>
    </location>
</feature>
<feature type="transmembrane region" description="Helical" evidence="10">
    <location>
        <begin position="202"/>
        <end position="225"/>
    </location>
</feature>
<keyword evidence="2" id="KW-0813">Transport</keyword>
<sequence length="458" mass="49205">MDPYITLLTGLGLVILGIAWLPMLLRDLPLSLPIFCVLLGLGLFITPGVGSDPDFIIQSGFIERITELVVIIALLGAGLKLDRPVGWKRWRTTWLLLAVTMPLSIAGIALIGVWTLGLSLPAAILLGAVLAPTDPVLASDIQVGPPRSGGEDEVRFSLTSEAGLNDGLAFPFTHLALAMAAASAAGSVAPGWWTVEWFLDAVLWKLAVGVAVGWAVGRFLGFLVFRLPDQARIADTREGLAALGITLVSYGVTELVHGYGFLAVFVAATTLRHTERSHDYNEALHTFSEQIEKLLMMVVLVLFGGAIAGGLLSSLTWNAALAGLAFLFVIRPVAGMIGLAGTRLPWSERTVIGLFGIRGIGSFYYLAYAVNHTELAEQHLLWSVTGFVVAVSILVHGISVTPVMNRLEARWRRREPRSVGNGADPDGVSIRSPMYELENDGGGKGEDRQPEKERVLDD</sequence>
<feature type="transmembrane region" description="Helical" evidence="10">
    <location>
        <begin position="351"/>
        <end position="368"/>
    </location>
</feature>